<dbReference type="InterPro" id="IPR050196">
    <property type="entry name" value="Cytochrome_P450_Monoox"/>
</dbReference>
<protein>
    <submittedName>
        <fullName evidence="8">Cytochrome P450</fullName>
    </submittedName>
</protein>
<evidence type="ECO:0000256" key="2">
    <source>
        <dbReference type="ARBA" id="ARBA00022617"/>
    </source>
</evidence>
<evidence type="ECO:0000256" key="6">
    <source>
        <dbReference type="ARBA" id="ARBA00023033"/>
    </source>
</evidence>
<proteinExistence type="inferred from homology"/>
<keyword evidence="4" id="KW-0560">Oxidoreductase</keyword>
<dbReference type="PANTHER" id="PTHR24291:SF50">
    <property type="entry name" value="BIFUNCTIONAL ALBAFLAVENONE MONOOXYGENASE_TERPENE SYNTHASE"/>
    <property type="match status" value="1"/>
</dbReference>
<keyword evidence="9" id="KW-1185">Reference proteome</keyword>
<gene>
    <name evidence="8" type="ORF">GCM10022419_124030</name>
</gene>
<evidence type="ECO:0000313" key="8">
    <source>
        <dbReference type="EMBL" id="GAA3617715.1"/>
    </source>
</evidence>
<feature type="region of interest" description="Disordered" evidence="7">
    <location>
        <begin position="414"/>
        <end position="449"/>
    </location>
</feature>
<feature type="compositionally biased region" description="Basic and acidic residues" evidence="7">
    <location>
        <begin position="427"/>
        <end position="442"/>
    </location>
</feature>
<name>A0ABP6ZTL2_9ACTN</name>
<organism evidence="8 9">
    <name type="scientific">Nonomuraea rosea</name>
    <dbReference type="NCBI Taxonomy" id="638574"/>
    <lineage>
        <taxon>Bacteria</taxon>
        <taxon>Bacillati</taxon>
        <taxon>Actinomycetota</taxon>
        <taxon>Actinomycetes</taxon>
        <taxon>Streptosporangiales</taxon>
        <taxon>Streptosporangiaceae</taxon>
        <taxon>Nonomuraea</taxon>
    </lineage>
</organism>
<dbReference type="InterPro" id="IPR036396">
    <property type="entry name" value="Cyt_P450_sf"/>
</dbReference>
<evidence type="ECO:0000256" key="4">
    <source>
        <dbReference type="ARBA" id="ARBA00023002"/>
    </source>
</evidence>
<dbReference type="SUPFAM" id="SSF48264">
    <property type="entry name" value="Cytochrome P450"/>
    <property type="match status" value="1"/>
</dbReference>
<evidence type="ECO:0000313" key="9">
    <source>
        <dbReference type="Proteomes" id="UP001500630"/>
    </source>
</evidence>
<keyword evidence="5" id="KW-0408">Iron</keyword>
<keyword evidence="3" id="KW-0479">Metal-binding</keyword>
<evidence type="ECO:0000256" key="7">
    <source>
        <dbReference type="SAM" id="MobiDB-lite"/>
    </source>
</evidence>
<dbReference type="Proteomes" id="UP001500630">
    <property type="component" value="Unassembled WGS sequence"/>
</dbReference>
<dbReference type="Gene3D" id="1.10.630.10">
    <property type="entry name" value="Cytochrome P450"/>
    <property type="match status" value="1"/>
</dbReference>
<comment type="similarity">
    <text evidence="1">Belongs to the cytochrome P450 family.</text>
</comment>
<reference evidence="9" key="1">
    <citation type="journal article" date="2019" name="Int. J. Syst. Evol. Microbiol.">
        <title>The Global Catalogue of Microorganisms (GCM) 10K type strain sequencing project: providing services to taxonomists for standard genome sequencing and annotation.</title>
        <authorList>
            <consortium name="The Broad Institute Genomics Platform"/>
            <consortium name="The Broad Institute Genome Sequencing Center for Infectious Disease"/>
            <person name="Wu L."/>
            <person name="Ma J."/>
        </authorList>
    </citation>
    <scope>NUCLEOTIDE SEQUENCE [LARGE SCALE GENOMIC DNA]</scope>
    <source>
        <strain evidence="9">JCM 17326</strain>
    </source>
</reference>
<dbReference type="InterPro" id="IPR002401">
    <property type="entry name" value="Cyt_P450_E_grp-I"/>
</dbReference>
<sequence>MIPLAPGALPLAGHAHSIIRNPLGFLRTLAPHGDIVRVRLGPITALVLCDPALIRQVLLNDRLFDKGGPTYERAREFLGDSLSTCPHSQHRQQRRRLQPAFHATRLPQYTRTMTDQISAVTRTWLDGQIIDVMTETKKITVRVLTRSIFGTDLSDREIEQISRGIDDITAGMHARMFLPAPLDKLPTPRNLRYHRANSTIREIVQRLIDEDRRRPAGASGPETLLGILTADDWADGPLSDADILDQATSFLLAGMETTAEAMAWALCLAVQHPEVMARLRAETAEVLAGAPARWEHLPDLKLTTSIINETLRMYPGLWITTRVATADTKLGGHPIASGSHLLISPYLIQHRPDIYPDPDRFDPDRWADPDPSRPLEAFIPFMAGARKCMAADFAVTEAVLTLATLTDAWEFTAPPRRPKAAASATLRPKDLRMRVTRRDQRPPLRQPSG</sequence>
<dbReference type="PANTHER" id="PTHR24291">
    <property type="entry name" value="CYTOCHROME P450 FAMILY 4"/>
    <property type="match status" value="1"/>
</dbReference>
<dbReference type="InterPro" id="IPR001128">
    <property type="entry name" value="Cyt_P450"/>
</dbReference>
<dbReference type="Pfam" id="PF00067">
    <property type="entry name" value="p450"/>
    <property type="match status" value="1"/>
</dbReference>
<keyword evidence="2" id="KW-0349">Heme</keyword>
<dbReference type="PRINTS" id="PR00385">
    <property type="entry name" value="P450"/>
</dbReference>
<accession>A0ABP6ZTL2</accession>
<evidence type="ECO:0000256" key="5">
    <source>
        <dbReference type="ARBA" id="ARBA00023004"/>
    </source>
</evidence>
<evidence type="ECO:0000256" key="3">
    <source>
        <dbReference type="ARBA" id="ARBA00022723"/>
    </source>
</evidence>
<dbReference type="RefSeq" id="WP_345577901.1">
    <property type="nucleotide sequence ID" value="NZ_BAABDQ010000056.1"/>
</dbReference>
<keyword evidence="6" id="KW-0503">Monooxygenase</keyword>
<dbReference type="EMBL" id="BAABDQ010000056">
    <property type="protein sequence ID" value="GAA3617715.1"/>
    <property type="molecule type" value="Genomic_DNA"/>
</dbReference>
<evidence type="ECO:0000256" key="1">
    <source>
        <dbReference type="ARBA" id="ARBA00010617"/>
    </source>
</evidence>
<dbReference type="PRINTS" id="PR00463">
    <property type="entry name" value="EP450I"/>
</dbReference>
<comment type="caution">
    <text evidence="8">The sequence shown here is derived from an EMBL/GenBank/DDBJ whole genome shotgun (WGS) entry which is preliminary data.</text>
</comment>